<dbReference type="CDD" id="cd00130">
    <property type="entry name" value="PAS"/>
    <property type="match status" value="1"/>
</dbReference>
<evidence type="ECO:0000256" key="15">
    <source>
        <dbReference type="ARBA" id="ARBA00023170"/>
    </source>
</evidence>
<keyword evidence="15" id="KW-0675">Receptor</keyword>
<evidence type="ECO:0000256" key="8">
    <source>
        <dbReference type="ARBA" id="ARBA00022679"/>
    </source>
</evidence>
<evidence type="ECO:0000313" key="19">
    <source>
        <dbReference type="Proteomes" id="UP001501588"/>
    </source>
</evidence>
<keyword evidence="12" id="KW-0067">ATP-binding</keyword>
<sequence>MKLWLLLLVAAVVVPMSTLTGFVVWQARGAVRARAEDQLLHQARANAIAVDAEFQKVETGLRALAASAALARGDMDAVEGEMRSLSRQAGGTTIVLAAADGRKMLCTCWPAGERRPDATVRPGLAPLVASRRAEVDNMAVLPDTGRPAATVVVPAAGPRDDSADLSFFAALPEGRLAALLAAAGTGGDGATATVLDRAGVVAARTRDEAAFLGTRLALPTGSVGDRPDGDGVVHTAAGEGAESLAFARAPRSGYTVVIAVPRAAFQAPLDGAVVRVVAVSGVFLVVGGALAALLARRFRGELRRATWAGPSGNAVLQEADELGRSVAEAAAAREEATAGLAASEHRFRALAEAGALAIWRSDAAGGMLKGRGWDALTGQTRAEINGTGWLAAVHPEDRAATVAAWSVARAARQPASTEFRVRTAAGPWRWVRARGVPVATKDGEGTAEWIGVIEDIHARRQAEEALAEREARLRLAVEAGNLATWAYDVRRDEGARVGWPGESLLSPGGDGFRFEGWVQQLHPDDRAILRDAFRDMKSGARTRYAAEFRVRRRPPAEGWAWVSSSGAVVERDPQTGAPLRIAGVSRDVSEQREAEARRALLAREVDHRAKNLLAVVQSVLRLTPRGRPEEFAAAVERRVAALARAHTLLAERGWAAAELGAVAARELGGLPPGVAGLEGPPAALVASAVQPVAMAIHELATNAAKHGALSVPEGRVSLRWRLDPGTGTLRITWAESGGPPVVAPPKRRGFGSRMIEATLEGQLGGCLSLHWDGGGLRAEIALPVARVLASDAEPGAEATEFALAGGK</sequence>
<feature type="transmembrane region" description="Helical" evidence="16">
    <location>
        <begin position="272"/>
        <end position="295"/>
    </location>
</feature>
<evidence type="ECO:0000259" key="17">
    <source>
        <dbReference type="PROSITE" id="PS50113"/>
    </source>
</evidence>
<keyword evidence="5" id="KW-0716">Sensory transduction</keyword>
<evidence type="ECO:0000256" key="9">
    <source>
        <dbReference type="ARBA" id="ARBA00022737"/>
    </source>
</evidence>
<dbReference type="InterPro" id="IPR035965">
    <property type="entry name" value="PAS-like_dom_sf"/>
</dbReference>
<dbReference type="InterPro" id="IPR001610">
    <property type="entry name" value="PAC"/>
</dbReference>
<keyword evidence="11" id="KW-0418">Kinase</keyword>
<organism evidence="18 19">
    <name type="scientific">Craurococcus roseus</name>
    <dbReference type="NCBI Taxonomy" id="77585"/>
    <lineage>
        <taxon>Bacteria</taxon>
        <taxon>Pseudomonadati</taxon>
        <taxon>Pseudomonadota</taxon>
        <taxon>Alphaproteobacteria</taxon>
        <taxon>Acetobacterales</taxon>
        <taxon>Acetobacteraceae</taxon>
        <taxon>Craurococcus</taxon>
    </lineage>
</organism>
<evidence type="ECO:0000256" key="1">
    <source>
        <dbReference type="ARBA" id="ARBA00000085"/>
    </source>
</evidence>
<keyword evidence="16" id="KW-0472">Membrane</keyword>
<keyword evidence="9" id="KW-0677">Repeat</keyword>
<accession>A0ABP3QA56</accession>
<dbReference type="SUPFAM" id="SSF55785">
    <property type="entry name" value="PYP-like sensor domain (PAS domain)"/>
    <property type="match status" value="2"/>
</dbReference>
<dbReference type="NCBIfam" id="TIGR00229">
    <property type="entry name" value="sensory_box"/>
    <property type="match status" value="1"/>
</dbReference>
<evidence type="ECO:0000256" key="14">
    <source>
        <dbReference type="ARBA" id="ARBA00023026"/>
    </source>
</evidence>
<dbReference type="PANTHER" id="PTHR41523">
    <property type="entry name" value="TWO-COMPONENT SYSTEM SENSOR PROTEIN"/>
    <property type="match status" value="1"/>
</dbReference>
<dbReference type="InterPro" id="IPR013655">
    <property type="entry name" value="PAS_fold_3"/>
</dbReference>
<evidence type="ECO:0000256" key="6">
    <source>
        <dbReference type="ARBA" id="ARBA00022630"/>
    </source>
</evidence>
<dbReference type="SUPFAM" id="SSF55874">
    <property type="entry name" value="ATPase domain of HSP90 chaperone/DNA topoisomerase II/histidine kinase"/>
    <property type="match status" value="1"/>
</dbReference>
<keyword evidence="3" id="KW-0600">Photoreceptor protein</keyword>
<dbReference type="Proteomes" id="UP001501588">
    <property type="component" value="Unassembled WGS sequence"/>
</dbReference>
<comment type="catalytic activity">
    <reaction evidence="1">
        <text>ATP + protein L-histidine = ADP + protein N-phospho-L-histidine.</text>
        <dbReference type="EC" id="2.7.13.3"/>
    </reaction>
</comment>
<dbReference type="SMART" id="SM00911">
    <property type="entry name" value="HWE_HK"/>
    <property type="match status" value="1"/>
</dbReference>
<name>A0ABP3QA56_9PROT</name>
<dbReference type="PANTHER" id="PTHR41523:SF8">
    <property type="entry name" value="ETHYLENE RESPONSE SENSOR PROTEIN"/>
    <property type="match status" value="1"/>
</dbReference>
<keyword evidence="4" id="KW-0597">Phosphoprotein</keyword>
<keyword evidence="16" id="KW-1133">Transmembrane helix</keyword>
<evidence type="ECO:0000256" key="5">
    <source>
        <dbReference type="ARBA" id="ARBA00022606"/>
    </source>
</evidence>
<protein>
    <recommendedName>
        <fullName evidence="2">histidine kinase</fullName>
        <ecNumber evidence="2">2.7.13.3</ecNumber>
    </recommendedName>
</protein>
<keyword evidence="10" id="KW-0547">Nucleotide-binding</keyword>
<keyword evidence="14" id="KW-0843">Virulence</keyword>
<dbReference type="PROSITE" id="PS50113">
    <property type="entry name" value="PAC"/>
    <property type="match status" value="1"/>
</dbReference>
<evidence type="ECO:0000256" key="7">
    <source>
        <dbReference type="ARBA" id="ARBA00022643"/>
    </source>
</evidence>
<reference evidence="19" key="1">
    <citation type="journal article" date="2019" name="Int. J. Syst. Evol. Microbiol.">
        <title>The Global Catalogue of Microorganisms (GCM) 10K type strain sequencing project: providing services to taxonomists for standard genome sequencing and annotation.</title>
        <authorList>
            <consortium name="The Broad Institute Genomics Platform"/>
            <consortium name="The Broad Institute Genome Sequencing Center for Infectious Disease"/>
            <person name="Wu L."/>
            <person name="Ma J."/>
        </authorList>
    </citation>
    <scope>NUCLEOTIDE SEQUENCE [LARGE SCALE GENOMIC DNA]</scope>
    <source>
        <strain evidence="19">JCM 9933</strain>
    </source>
</reference>
<evidence type="ECO:0000256" key="4">
    <source>
        <dbReference type="ARBA" id="ARBA00022553"/>
    </source>
</evidence>
<keyword evidence="7" id="KW-0288">FMN</keyword>
<evidence type="ECO:0000256" key="12">
    <source>
        <dbReference type="ARBA" id="ARBA00022840"/>
    </source>
</evidence>
<gene>
    <name evidence="18" type="ORF">GCM10009416_26010</name>
</gene>
<proteinExistence type="predicted"/>
<dbReference type="Pfam" id="PF07536">
    <property type="entry name" value="HWE_HK"/>
    <property type="match status" value="1"/>
</dbReference>
<dbReference type="SMART" id="SM00086">
    <property type="entry name" value="PAC"/>
    <property type="match status" value="2"/>
</dbReference>
<evidence type="ECO:0000256" key="3">
    <source>
        <dbReference type="ARBA" id="ARBA00022543"/>
    </source>
</evidence>
<evidence type="ECO:0000256" key="16">
    <source>
        <dbReference type="SAM" id="Phobius"/>
    </source>
</evidence>
<feature type="domain" description="PAC" evidence="17">
    <location>
        <begin position="415"/>
        <end position="468"/>
    </location>
</feature>
<dbReference type="InterPro" id="IPR011102">
    <property type="entry name" value="Sig_transdc_His_kinase_HWE"/>
</dbReference>
<dbReference type="Gene3D" id="3.30.450.20">
    <property type="entry name" value="PAS domain"/>
    <property type="match status" value="2"/>
</dbReference>
<dbReference type="EMBL" id="BAAAFZ010000034">
    <property type="protein sequence ID" value="GAA0586385.1"/>
    <property type="molecule type" value="Genomic_DNA"/>
</dbReference>
<evidence type="ECO:0000256" key="10">
    <source>
        <dbReference type="ARBA" id="ARBA00022741"/>
    </source>
</evidence>
<keyword evidence="8" id="KW-0808">Transferase</keyword>
<dbReference type="InterPro" id="IPR036890">
    <property type="entry name" value="HATPase_C_sf"/>
</dbReference>
<dbReference type="EC" id="2.7.13.3" evidence="2"/>
<evidence type="ECO:0000256" key="11">
    <source>
        <dbReference type="ARBA" id="ARBA00022777"/>
    </source>
</evidence>
<keyword evidence="6" id="KW-0285">Flavoprotein</keyword>
<dbReference type="InterPro" id="IPR000700">
    <property type="entry name" value="PAS-assoc_C"/>
</dbReference>
<dbReference type="InterPro" id="IPR000014">
    <property type="entry name" value="PAS"/>
</dbReference>
<dbReference type="Gene3D" id="3.30.565.10">
    <property type="entry name" value="Histidine kinase-like ATPase, C-terminal domain"/>
    <property type="match status" value="1"/>
</dbReference>
<comment type="caution">
    <text evidence="18">The sequence shown here is derived from an EMBL/GenBank/DDBJ whole genome shotgun (WGS) entry which is preliminary data.</text>
</comment>
<evidence type="ECO:0000256" key="13">
    <source>
        <dbReference type="ARBA" id="ARBA00022991"/>
    </source>
</evidence>
<keyword evidence="16" id="KW-0812">Transmembrane</keyword>
<keyword evidence="13" id="KW-0157">Chromophore</keyword>
<evidence type="ECO:0000256" key="2">
    <source>
        <dbReference type="ARBA" id="ARBA00012438"/>
    </source>
</evidence>
<keyword evidence="19" id="KW-1185">Reference proteome</keyword>
<evidence type="ECO:0000313" key="18">
    <source>
        <dbReference type="EMBL" id="GAA0586385.1"/>
    </source>
</evidence>
<dbReference type="Pfam" id="PF08447">
    <property type="entry name" value="PAS_3"/>
    <property type="match status" value="2"/>
</dbReference>